<comment type="caution">
    <text evidence="2">The sequence shown here is derived from an EMBL/GenBank/DDBJ whole genome shotgun (WGS) entry which is preliminary data.</text>
</comment>
<organism evidence="2 3">
    <name type="scientific">Fodinibius salsisoli</name>
    <dbReference type="NCBI Taxonomy" id="2820877"/>
    <lineage>
        <taxon>Bacteria</taxon>
        <taxon>Pseudomonadati</taxon>
        <taxon>Balneolota</taxon>
        <taxon>Balneolia</taxon>
        <taxon>Balneolales</taxon>
        <taxon>Balneolaceae</taxon>
        <taxon>Fodinibius</taxon>
    </lineage>
</organism>
<sequence length="127" mass="14179">MKIKKYLPVILAMILALMVGYVVDRPAFTESGMPTYGIEFDSQQWKNGTDRRKGAMAGDLIENDTLIGADTAKVQQLLGPADRQFRNLYFYRLNKGQTLSPGGDAWSYDLIVGFDSLDRVAAVNLRD</sequence>
<dbReference type="RefSeq" id="WP_265766608.1">
    <property type="nucleotide sequence ID" value="NZ_JAGGJA010000008.1"/>
</dbReference>
<dbReference type="Proteomes" id="UP001207918">
    <property type="component" value="Unassembled WGS sequence"/>
</dbReference>
<proteinExistence type="predicted"/>
<protein>
    <submittedName>
        <fullName evidence="2">Uncharacterized protein</fullName>
    </submittedName>
</protein>
<keyword evidence="1" id="KW-1133">Transmembrane helix</keyword>
<keyword evidence="1" id="KW-0472">Membrane</keyword>
<keyword evidence="1" id="KW-0812">Transmembrane</keyword>
<dbReference type="EMBL" id="JAGGJA010000008">
    <property type="protein sequence ID" value="MCW9707818.1"/>
    <property type="molecule type" value="Genomic_DNA"/>
</dbReference>
<name>A0ABT3PPM7_9BACT</name>
<reference evidence="2 3" key="1">
    <citation type="submission" date="2021-03" db="EMBL/GenBank/DDBJ databases">
        <title>Aliifodinibius sp. nov., a new bacterium isolated from saline soil.</title>
        <authorList>
            <person name="Galisteo C."/>
            <person name="De La Haba R."/>
            <person name="Sanchez-Porro C."/>
            <person name="Ventosa A."/>
        </authorList>
    </citation>
    <scope>NUCLEOTIDE SEQUENCE [LARGE SCALE GENOMIC DNA]</scope>
    <source>
        <strain evidence="2 3">1BSP15-2V2</strain>
    </source>
</reference>
<evidence type="ECO:0000256" key="1">
    <source>
        <dbReference type="SAM" id="Phobius"/>
    </source>
</evidence>
<keyword evidence="3" id="KW-1185">Reference proteome</keyword>
<accession>A0ABT3PPM7</accession>
<evidence type="ECO:0000313" key="3">
    <source>
        <dbReference type="Proteomes" id="UP001207918"/>
    </source>
</evidence>
<gene>
    <name evidence="2" type="ORF">J6I44_13195</name>
</gene>
<evidence type="ECO:0000313" key="2">
    <source>
        <dbReference type="EMBL" id="MCW9707818.1"/>
    </source>
</evidence>
<feature type="transmembrane region" description="Helical" evidence="1">
    <location>
        <begin position="6"/>
        <end position="23"/>
    </location>
</feature>